<sequence>MSKKSPSSNVNQNSEDREGVEAAAAQSLTVKQLSPNKAARGRFKCSSSENNIKSSAATAGGNRKGGIKQKIVSKVRSWSSRDKYALDESIELETDLAQTFNEVGQTQDSEECESVADSNLSRAKDSLENLLKDEQNIPNDEWRSKSCPSTSKNSPESPKSSPVLHPGGAKTGRSIFWDPFEKKTRKNRDTNRKKKKYHVEPPKKETASMPMEGKSCLIKKEEKPEETNDTDTIEEEFPYKYKYFPKNSKSVVFTQEVFVVYFNGEEVVYESKEPLKKDEEQQERNKEMRQGHIFKARDNKYNLCLY</sequence>
<feature type="compositionally biased region" description="Low complexity" evidence="1">
    <location>
        <begin position="148"/>
        <end position="162"/>
    </location>
</feature>
<feature type="region of interest" description="Disordered" evidence="1">
    <location>
        <begin position="101"/>
        <end position="231"/>
    </location>
</feature>
<reference evidence="2 3" key="1">
    <citation type="submission" date="2019-01" db="EMBL/GenBank/DDBJ databases">
        <authorList>
            <person name="Sayadi A."/>
        </authorList>
    </citation>
    <scope>NUCLEOTIDE SEQUENCE [LARGE SCALE GENOMIC DNA]</scope>
</reference>
<gene>
    <name evidence="2" type="ORF">CALMAC_LOCUS4237</name>
</gene>
<dbReference type="OrthoDB" id="7208835at2759"/>
<accession>A0A653BWM4</accession>
<dbReference type="EMBL" id="CAACVG010006049">
    <property type="protein sequence ID" value="VEN39870.1"/>
    <property type="molecule type" value="Genomic_DNA"/>
</dbReference>
<feature type="region of interest" description="Disordered" evidence="1">
    <location>
        <begin position="1"/>
        <end position="67"/>
    </location>
</feature>
<feature type="compositionally biased region" description="Polar residues" evidence="1">
    <location>
        <begin position="1"/>
        <end position="13"/>
    </location>
</feature>
<feature type="compositionally biased region" description="Polar residues" evidence="1">
    <location>
        <begin position="26"/>
        <end position="35"/>
    </location>
</feature>
<proteinExistence type="predicted"/>
<dbReference type="AlphaFoldDB" id="A0A653BWM4"/>
<dbReference type="Proteomes" id="UP000410492">
    <property type="component" value="Unassembled WGS sequence"/>
</dbReference>
<feature type="compositionally biased region" description="Basic and acidic residues" evidence="1">
    <location>
        <begin position="179"/>
        <end position="190"/>
    </location>
</feature>
<organism evidence="2 3">
    <name type="scientific">Callosobruchus maculatus</name>
    <name type="common">Southern cowpea weevil</name>
    <name type="synonym">Pulse bruchid</name>
    <dbReference type="NCBI Taxonomy" id="64391"/>
    <lineage>
        <taxon>Eukaryota</taxon>
        <taxon>Metazoa</taxon>
        <taxon>Ecdysozoa</taxon>
        <taxon>Arthropoda</taxon>
        <taxon>Hexapoda</taxon>
        <taxon>Insecta</taxon>
        <taxon>Pterygota</taxon>
        <taxon>Neoptera</taxon>
        <taxon>Endopterygota</taxon>
        <taxon>Coleoptera</taxon>
        <taxon>Polyphaga</taxon>
        <taxon>Cucujiformia</taxon>
        <taxon>Chrysomeloidea</taxon>
        <taxon>Chrysomelidae</taxon>
        <taxon>Bruchinae</taxon>
        <taxon>Bruchini</taxon>
        <taxon>Callosobruchus</taxon>
    </lineage>
</organism>
<keyword evidence="3" id="KW-1185">Reference proteome</keyword>
<evidence type="ECO:0000256" key="1">
    <source>
        <dbReference type="SAM" id="MobiDB-lite"/>
    </source>
</evidence>
<evidence type="ECO:0000313" key="2">
    <source>
        <dbReference type="EMBL" id="VEN39870.1"/>
    </source>
</evidence>
<name>A0A653BWM4_CALMS</name>
<protein>
    <submittedName>
        <fullName evidence="2">Uncharacterized protein</fullName>
    </submittedName>
</protein>
<feature type="compositionally biased region" description="Basic and acidic residues" evidence="1">
    <location>
        <begin position="122"/>
        <end position="144"/>
    </location>
</feature>
<feature type="compositionally biased region" description="Polar residues" evidence="1">
    <location>
        <begin position="45"/>
        <end position="57"/>
    </location>
</feature>
<evidence type="ECO:0000313" key="3">
    <source>
        <dbReference type="Proteomes" id="UP000410492"/>
    </source>
</evidence>